<sequence length="420" mass="46652">MIFGNYFRIAAFLLFTAVACPQVSSQPRLFVGPNEPLGRGVGIHPGRVAWIHSPGVASWDGETGLWVEDRWNDQAKADAMVREALVQLTGEKSAKKAWQALFSNFNKTRGRGAHGYREGEKIAIKLNMNNATGHRDTIELNSSPFVTLALLRSLVGDAGVRPSDITVCEPSRAITDSIYDKCHREFPGVAFVDNIGGDGRVKCEYYSDRIRYSADNGRLARGLAKCIVDADYLINSALLKTHKGPGVTLTAKNWYGATDINLQWRKNAHNNFSADKKHGKPGYKTFVDFIGHKDLGQKCLLYIIDGTYGSRDVNGKPNPKWQKPPFNGDWCCSIIASQDPLACDAVGMDMLIGEWPEFGSFNYCDEYLREAATIPAPVSGTKYDPEQDGKPLDGPLGLMEHWNNPQERKYTKLDLVYKKL</sequence>
<dbReference type="EMBL" id="JACJJL010000006">
    <property type="protein sequence ID" value="MBM6661174.1"/>
    <property type="molecule type" value="Genomic_DNA"/>
</dbReference>
<proteinExistence type="predicted"/>
<dbReference type="RefSeq" id="WP_205108630.1">
    <property type="nucleotide sequence ID" value="NZ_JACJJL010000006.1"/>
</dbReference>
<evidence type="ECO:0000313" key="4">
    <source>
        <dbReference type="Proteomes" id="UP000764045"/>
    </source>
</evidence>
<dbReference type="Proteomes" id="UP000764045">
    <property type="component" value="Unassembled WGS sequence"/>
</dbReference>
<feature type="domain" description="DUF362" evidence="2">
    <location>
        <begin position="123"/>
        <end position="349"/>
    </location>
</feature>
<feature type="signal peptide" evidence="1">
    <location>
        <begin position="1"/>
        <end position="19"/>
    </location>
</feature>
<accession>A0A938WL92</accession>
<evidence type="ECO:0000313" key="3">
    <source>
        <dbReference type="EMBL" id="MBM6661174.1"/>
    </source>
</evidence>
<protein>
    <submittedName>
        <fullName evidence="3">DUF362 domain-containing protein</fullName>
    </submittedName>
</protein>
<reference evidence="3 4" key="1">
    <citation type="journal article" date="2021" name="Sci. Rep.">
        <title>The distribution of antibiotic resistance genes in chicken gut microbiota commensals.</title>
        <authorList>
            <person name="Juricova H."/>
            <person name="Matiasovicova J."/>
            <person name="Kubasova T."/>
            <person name="Cejkova D."/>
            <person name="Rychlik I."/>
        </authorList>
    </citation>
    <scope>NUCLEOTIDE SEQUENCE [LARGE SCALE GENOMIC DNA]</scope>
    <source>
        <strain evidence="3 4">An819</strain>
    </source>
</reference>
<comment type="caution">
    <text evidence="3">The sequence shown here is derived from an EMBL/GenBank/DDBJ whole genome shotgun (WGS) entry which is preliminary data.</text>
</comment>
<dbReference type="Pfam" id="PF04015">
    <property type="entry name" value="DUF362"/>
    <property type="match status" value="1"/>
</dbReference>
<keyword evidence="1" id="KW-0732">Signal</keyword>
<feature type="chain" id="PRO_5037781702" evidence="1">
    <location>
        <begin position="20"/>
        <end position="420"/>
    </location>
</feature>
<name>A0A938WL92_9BACT</name>
<keyword evidence="4" id="KW-1185">Reference proteome</keyword>
<gene>
    <name evidence="3" type="ORF">H6B30_05300</name>
</gene>
<evidence type="ECO:0000259" key="2">
    <source>
        <dbReference type="Pfam" id="PF04015"/>
    </source>
</evidence>
<organism evidence="3 4">
    <name type="scientific">Marseilla massiliensis</name>
    <dbReference type="NCBI Taxonomy" id="1841864"/>
    <lineage>
        <taxon>Bacteria</taxon>
        <taxon>Pseudomonadati</taxon>
        <taxon>Bacteroidota</taxon>
        <taxon>Bacteroidia</taxon>
        <taxon>Bacteroidales</taxon>
        <taxon>Prevotellaceae</taxon>
        <taxon>Marseilla</taxon>
    </lineage>
</organism>
<evidence type="ECO:0000256" key="1">
    <source>
        <dbReference type="SAM" id="SignalP"/>
    </source>
</evidence>
<dbReference type="AlphaFoldDB" id="A0A938WL92"/>
<dbReference type="InterPro" id="IPR007160">
    <property type="entry name" value="DUF362"/>
</dbReference>